<evidence type="ECO:0000313" key="9">
    <source>
        <dbReference type="EMBL" id="ABW01540.1"/>
    </source>
</evidence>
<feature type="domain" description="Large ribosomal subunit protein uL15/eL18" evidence="8">
    <location>
        <begin position="73"/>
        <end position="143"/>
    </location>
</feature>
<dbReference type="GO" id="GO:0003735">
    <property type="term" value="F:structural constituent of ribosome"/>
    <property type="evidence" value="ECO:0007669"/>
    <property type="project" value="InterPro"/>
</dbReference>
<dbReference type="HAMAP" id="MF_01341">
    <property type="entry name" value="Ribosomal_uL15"/>
    <property type="match status" value="1"/>
</dbReference>
<dbReference type="OrthoDB" id="9418at2157"/>
<accession>A8MCN4</accession>
<reference evidence="9 10" key="1">
    <citation type="submission" date="2007-10" db="EMBL/GenBank/DDBJ databases">
        <title>Complete sequence of Caldivirga maquilingensis IC-167.</title>
        <authorList>
            <consortium name="US DOE Joint Genome Institute"/>
            <person name="Copeland A."/>
            <person name="Lucas S."/>
            <person name="Lapidus A."/>
            <person name="Barry K."/>
            <person name="Glavina del Rio T."/>
            <person name="Dalin E."/>
            <person name="Tice H."/>
            <person name="Pitluck S."/>
            <person name="Saunders E."/>
            <person name="Brettin T."/>
            <person name="Bruce D."/>
            <person name="Detter J.C."/>
            <person name="Han C."/>
            <person name="Schmutz J."/>
            <person name="Larimer F."/>
            <person name="Land M."/>
            <person name="Hauser L."/>
            <person name="Kyrpides N."/>
            <person name="Ivanova N."/>
            <person name="Biddle J.F."/>
            <person name="Zhang Z."/>
            <person name="Fitz-Gibbon S.T."/>
            <person name="Lowe T.M."/>
            <person name="Saltikov C."/>
            <person name="House C.H."/>
            <person name="Richardson P."/>
        </authorList>
    </citation>
    <scope>NUCLEOTIDE SEQUENCE [LARGE SCALE GENOMIC DNA]</scope>
    <source>
        <strain evidence="10">ATCC 700844 / DSM 13496 / JCM 10307 / IC-167</strain>
    </source>
</reference>
<evidence type="ECO:0000256" key="4">
    <source>
        <dbReference type="ARBA" id="ARBA00035200"/>
    </source>
</evidence>
<sequence length="147" mass="16397">MRRREKKSRKLRGWRTHSWGRVGQHRSRGQRGGGGKIGLLKHKKSLLLKITNGELYPLIGKHGFYRPSPEVNVINVGDLNGLIDSLQRRNLIKMEGDKYIIDLTQLGYGKLLGEGKIQKPVVVKVRAASAKAIKAIKEAGGEVLIVQ</sequence>
<dbReference type="KEGG" id="cma:Cmaq_0704"/>
<dbReference type="RefSeq" id="WP_012185760.1">
    <property type="nucleotide sequence ID" value="NC_009954.1"/>
</dbReference>
<evidence type="ECO:0000256" key="3">
    <source>
        <dbReference type="ARBA" id="ARBA00023274"/>
    </source>
</evidence>
<keyword evidence="5" id="KW-0699">rRNA-binding</keyword>
<dbReference type="PANTHER" id="PTHR11721:SF3">
    <property type="entry name" value="LARGE RIBOSOMAL SUBUNIT PROTEIN UL15"/>
    <property type="match status" value="1"/>
</dbReference>
<dbReference type="Gene3D" id="4.10.990.10">
    <property type="match status" value="1"/>
</dbReference>
<dbReference type="EMBL" id="CP000852">
    <property type="protein sequence ID" value="ABW01540.1"/>
    <property type="molecule type" value="Genomic_DNA"/>
</dbReference>
<keyword evidence="10" id="KW-1185">Reference proteome</keyword>
<evidence type="ECO:0000256" key="1">
    <source>
        <dbReference type="ARBA" id="ARBA00007320"/>
    </source>
</evidence>
<evidence type="ECO:0000256" key="6">
    <source>
        <dbReference type="RuleBase" id="RU003888"/>
    </source>
</evidence>
<dbReference type="InterPro" id="IPR021131">
    <property type="entry name" value="Ribosomal_uL15/eL18"/>
</dbReference>
<keyword evidence="2 5" id="KW-0689">Ribosomal protein</keyword>
<dbReference type="InterPro" id="IPR027386">
    <property type="entry name" value="Rbsml_uL15_N"/>
</dbReference>
<feature type="compositionally biased region" description="Basic residues" evidence="7">
    <location>
        <begin position="1"/>
        <end position="15"/>
    </location>
</feature>
<dbReference type="AlphaFoldDB" id="A8MCN4"/>
<evidence type="ECO:0000313" key="10">
    <source>
        <dbReference type="Proteomes" id="UP000001137"/>
    </source>
</evidence>
<dbReference type="HOGENOM" id="CLU_109163_0_0_2"/>
<dbReference type="GO" id="GO:0019843">
    <property type="term" value="F:rRNA binding"/>
    <property type="evidence" value="ECO:0007669"/>
    <property type="project" value="UniProtKB-UniRule"/>
</dbReference>
<name>A8MCN4_CALMQ</name>
<comment type="function">
    <text evidence="5">Binds to the 23S rRNA.</text>
</comment>
<dbReference type="Pfam" id="PF00828">
    <property type="entry name" value="Ribosomal_L27A"/>
    <property type="match status" value="1"/>
</dbReference>
<dbReference type="eggNOG" id="arCOG00779">
    <property type="taxonomic scope" value="Archaea"/>
</dbReference>
<dbReference type="InterPro" id="IPR001196">
    <property type="entry name" value="Ribosomal_uL15_CS"/>
</dbReference>
<dbReference type="GO" id="GO:0006412">
    <property type="term" value="P:translation"/>
    <property type="evidence" value="ECO:0007669"/>
    <property type="project" value="UniProtKB-UniRule"/>
</dbReference>
<dbReference type="Gene3D" id="3.100.10.10">
    <property type="match status" value="1"/>
</dbReference>
<gene>
    <name evidence="5" type="primary">rpl15</name>
    <name evidence="9" type="ordered locus">Cmaq_0704</name>
</gene>
<keyword evidence="3 5" id="KW-0687">Ribonucleoprotein</keyword>
<comment type="similarity">
    <text evidence="1 5 6">Belongs to the universal ribosomal protein uL15 family.</text>
</comment>
<evidence type="ECO:0000256" key="5">
    <source>
        <dbReference type="HAMAP-Rule" id="MF_01341"/>
    </source>
</evidence>
<dbReference type="InterPro" id="IPR030878">
    <property type="entry name" value="Ribosomal_uL15"/>
</dbReference>
<organism evidence="9 10">
    <name type="scientific">Caldivirga maquilingensis (strain ATCC 700844 / DSM 13496 / JCM 10307 / IC-167)</name>
    <dbReference type="NCBI Taxonomy" id="397948"/>
    <lineage>
        <taxon>Archaea</taxon>
        <taxon>Thermoproteota</taxon>
        <taxon>Thermoprotei</taxon>
        <taxon>Thermoproteales</taxon>
        <taxon>Thermoproteaceae</taxon>
        <taxon>Caldivirga</taxon>
    </lineage>
</organism>
<feature type="region of interest" description="Disordered" evidence="7">
    <location>
        <begin position="1"/>
        <end position="36"/>
    </location>
</feature>
<dbReference type="SUPFAM" id="SSF52080">
    <property type="entry name" value="Ribosomal proteins L15p and L18e"/>
    <property type="match status" value="1"/>
</dbReference>
<dbReference type="GO" id="GO:0022625">
    <property type="term" value="C:cytosolic large ribosomal subunit"/>
    <property type="evidence" value="ECO:0007669"/>
    <property type="project" value="TreeGrafter"/>
</dbReference>
<dbReference type="PANTHER" id="PTHR11721">
    <property type="entry name" value="60S RIBOSOMAL PROTEIN L27A"/>
    <property type="match status" value="1"/>
</dbReference>
<proteinExistence type="inferred from homology"/>
<protein>
    <recommendedName>
        <fullName evidence="4 5">Large ribosomal subunit protein uL15</fullName>
    </recommendedName>
</protein>
<comment type="subunit">
    <text evidence="5">Part of the 50S ribosomal subunit.</text>
</comment>
<dbReference type="Proteomes" id="UP000001137">
    <property type="component" value="Chromosome"/>
</dbReference>
<keyword evidence="5" id="KW-0694">RNA-binding</keyword>
<dbReference type="InterPro" id="IPR036227">
    <property type="entry name" value="Ribosomal_uL15/eL18_sf"/>
</dbReference>
<evidence type="ECO:0000256" key="2">
    <source>
        <dbReference type="ARBA" id="ARBA00022980"/>
    </source>
</evidence>
<evidence type="ECO:0000259" key="8">
    <source>
        <dbReference type="Pfam" id="PF00828"/>
    </source>
</evidence>
<dbReference type="PROSITE" id="PS00475">
    <property type="entry name" value="RIBOSOMAL_L15"/>
    <property type="match status" value="1"/>
</dbReference>
<dbReference type="STRING" id="397948.Cmaq_0704"/>
<evidence type="ECO:0000256" key="7">
    <source>
        <dbReference type="SAM" id="MobiDB-lite"/>
    </source>
</evidence>
<dbReference type="GeneID" id="5709590"/>